<evidence type="ECO:0000313" key="2">
    <source>
        <dbReference type="Proteomes" id="UP000034883"/>
    </source>
</evidence>
<dbReference type="Gene3D" id="2.60.220.30">
    <property type="match status" value="1"/>
</dbReference>
<sequence length="320" mass="33244">MLLLSACGDDDGAATPDASVAIDAGSDAGASDAGGSDAGSDAGGCGARVTATIGPEGGTLAHCDGASLVVPPGAMASAAELSIERVASPPAPLAPHVLAGPAFIFDAPGVLFSDSVTVVLPHDGGPRMEMAAQTDEGWLLLESCEVTETTISQSFRALGTFVALHDPTPYPERLTGLGEGRIDFTFGGIEDEIDVDPEGHAIDQDPGEGRTLTLLFRRSGDSGFVQVDLRFTISAEGVVEPLQIQHYDGSVGEIWSADILAWPDDLDVTITRDEAGVIEGTIDATLHYGSEQTRPFTATFTARSELYRYPPERACELPEG</sequence>
<accession>A0A0F6SI93</accession>
<gene>
    <name evidence="1" type="ORF">DB32_008943</name>
</gene>
<proteinExistence type="predicted"/>
<dbReference type="EMBL" id="CP011125">
    <property type="protein sequence ID" value="AKF11794.1"/>
    <property type="molecule type" value="Genomic_DNA"/>
</dbReference>
<dbReference type="STRING" id="927083.DB32_008943"/>
<organism evidence="1 2">
    <name type="scientific">Sandaracinus amylolyticus</name>
    <dbReference type="NCBI Taxonomy" id="927083"/>
    <lineage>
        <taxon>Bacteria</taxon>
        <taxon>Pseudomonadati</taxon>
        <taxon>Myxococcota</taxon>
        <taxon>Polyangia</taxon>
        <taxon>Polyangiales</taxon>
        <taxon>Sandaracinaceae</taxon>
        <taxon>Sandaracinus</taxon>
    </lineage>
</organism>
<dbReference type="KEGG" id="samy:DB32_008943"/>
<dbReference type="AlphaFoldDB" id="A0A0F6SI93"/>
<protein>
    <submittedName>
        <fullName evidence="1">Uncharacterized protein</fullName>
    </submittedName>
</protein>
<dbReference type="OrthoDB" id="5524605at2"/>
<keyword evidence="2" id="KW-1185">Reference proteome</keyword>
<dbReference type="Proteomes" id="UP000034883">
    <property type="component" value="Chromosome"/>
</dbReference>
<reference evidence="1 2" key="1">
    <citation type="submission" date="2015-03" db="EMBL/GenBank/DDBJ databases">
        <title>Genome assembly of Sandaracinus amylolyticus DSM 53668.</title>
        <authorList>
            <person name="Sharma G."/>
            <person name="Subramanian S."/>
        </authorList>
    </citation>
    <scope>NUCLEOTIDE SEQUENCE [LARGE SCALE GENOMIC DNA]</scope>
    <source>
        <strain evidence="1 2">DSM 53668</strain>
    </source>
</reference>
<evidence type="ECO:0000313" key="1">
    <source>
        <dbReference type="EMBL" id="AKF11794.1"/>
    </source>
</evidence>
<name>A0A0F6SI93_9BACT</name>
<dbReference type="RefSeq" id="WP_053238626.1">
    <property type="nucleotide sequence ID" value="NZ_CP011125.1"/>
</dbReference>